<reference evidence="9 10" key="1">
    <citation type="submission" date="2020-03" db="EMBL/GenBank/DDBJ databases">
        <title>Genomic Encyclopedia of Type Strains, Phase IV (KMG-IV): sequencing the most valuable type-strain genomes for metagenomic binning, comparative biology and taxonomic classification.</title>
        <authorList>
            <person name="Goeker M."/>
        </authorList>
    </citation>
    <scope>NUCLEOTIDE SEQUENCE [LARGE SCALE GENOMIC DNA]</scope>
    <source>
        <strain evidence="9 10">DSM 27651</strain>
    </source>
</reference>
<dbReference type="Pfam" id="PF03009">
    <property type="entry name" value="GDPD"/>
    <property type="match status" value="1"/>
</dbReference>
<sequence>MLKLTRRSLAAAAILMTTATAAIAQPKIYGHRGASAYRPEHTLASYELAIDQGADFVEPDLVSTKDGVLVARHENYINETTDVASRPEFAGRRTTKVIDGVSYTGWFTEDFTLAELKTLRAVERIPQLRPDNVQYNGQFEVPTLQEVIDLVRRKEAETGRRIGIIPETKHPTYFDTIGLSLEEPLVRTLSANGYDGADDLALIQSFEVGNLVELNQLTELRLVQLTTGVNGRPFDFVAAGDTRTYGALLTKEGLEYVASYADVLGPDKNVLIPRDANGNLTTPTSVIADAHAAGLEVVPYTFRPENVFLPTNLRNGTDPAAYGNDQAEFLAFLNAGVDGLFADAPDRARAAVTLFSAVPEPASWGMMIAGFGLTGAAMRRRRKGGGSVLA</sequence>
<dbReference type="PANTHER" id="PTHR43620:SF7">
    <property type="entry name" value="GLYCEROPHOSPHODIESTER PHOSPHODIESTERASE GDPD5-RELATED"/>
    <property type="match status" value="1"/>
</dbReference>
<evidence type="ECO:0000256" key="1">
    <source>
        <dbReference type="ARBA" id="ARBA00007277"/>
    </source>
</evidence>
<gene>
    <name evidence="9" type="ORF">GGR88_002110</name>
</gene>
<evidence type="ECO:0000256" key="5">
    <source>
        <dbReference type="ARBA" id="ARBA00022801"/>
    </source>
</evidence>
<evidence type="ECO:0000259" key="8">
    <source>
        <dbReference type="PROSITE" id="PS51704"/>
    </source>
</evidence>
<feature type="domain" description="GP-PDE" evidence="8">
    <location>
        <begin position="26"/>
        <end position="352"/>
    </location>
</feature>
<keyword evidence="5 9" id="KW-0378">Hydrolase</keyword>
<dbReference type="Proteomes" id="UP000734218">
    <property type="component" value="Unassembled WGS sequence"/>
</dbReference>
<dbReference type="GO" id="GO:0008889">
    <property type="term" value="F:glycerophosphodiester phosphodiesterase activity"/>
    <property type="evidence" value="ECO:0007669"/>
    <property type="project" value="UniProtKB-EC"/>
</dbReference>
<dbReference type="CDD" id="cd08602">
    <property type="entry name" value="GDPD_ScGlpQ1_like"/>
    <property type="match status" value="1"/>
</dbReference>
<dbReference type="InterPro" id="IPR030395">
    <property type="entry name" value="GP_PDE_dom"/>
</dbReference>
<evidence type="ECO:0000256" key="6">
    <source>
        <dbReference type="ARBA" id="ARBA00047512"/>
    </source>
</evidence>
<evidence type="ECO:0000313" key="9">
    <source>
        <dbReference type="EMBL" id="NJC34596.1"/>
    </source>
</evidence>
<name>A0ABX0XPI0_9SPHN</name>
<dbReference type="EMBL" id="JAATJE010000002">
    <property type="protein sequence ID" value="NJC34596.1"/>
    <property type="molecule type" value="Genomic_DNA"/>
</dbReference>
<keyword evidence="4" id="KW-0319">Glycerol metabolism</keyword>
<dbReference type="NCBIfam" id="NF035944">
    <property type="entry name" value="PEPxxWA-CTERM"/>
    <property type="match status" value="1"/>
</dbReference>
<dbReference type="PROSITE" id="PS51704">
    <property type="entry name" value="GP_PDE"/>
    <property type="match status" value="1"/>
</dbReference>
<proteinExistence type="inferred from homology"/>
<evidence type="ECO:0000256" key="2">
    <source>
        <dbReference type="ARBA" id="ARBA00012247"/>
    </source>
</evidence>
<evidence type="ECO:0000256" key="3">
    <source>
        <dbReference type="ARBA" id="ARBA00022729"/>
    </source>
</evidence>
<keyword evidence="3 7" id="KW-0732">Signal</keyword>
<accession>A0ABX0XPI0</accession>
<comment type="similarity">
    <text evidence="1">Belongs to the glycerophosphoryl diester phosphodiesterase family.</text>
</comment>
<protein>
    <recommendedName>
        <fullName evidence="2">glycerophosphodiester phosphodiesterase</fullName>
        <ecNumber evidence="2">3.1.4.46</ecNumber>
    </recommendedName>
</protein>
<dbReference type="PANTHER" id="PTHR43620">
    <property type="entry name" value="GLYCEROPHOSPHORYL DIESTER PHOSPHODIESTERASE"/>
    <property type="match status" value="1"/>
</dbReference>
<dbReference type="Pfam" id="PF07589">
    <property type="entry name" value="PEP-CTERM"/>
    <property type="match status" value="1"/>
</dbReference>
<evidence type="ECO:0000256" key="7">
    <source>
        <dbReference type="SAM" id="SignalP"/>
    </source>
</evidence>
<dbReference type="InterPro" id="IPR017946">
    <property type="entry name" value="PLC-like_Pdiesterase_TIM-brl"/>
</dbReference>
<dbReference type="RefSeq" id="WP_167954707.1">
    <property type="nucleotide sequence ID" value="NZ_JAATJE010000002.1"/>
</dbReference>
<keyword evidence="10" id="KW-1185">Reference proteome</keyword>
<feature type="chain" id="PRO_5046089518" description="glycerophosphodiester phosphodiesterase" evidence="7">
    <location>
        <begin position="25"/>
        <end position="390"/>
    </location>
</feature>
<comment type="catalytic activity">
    <reaction evidence="6">
        <text>a sn-glycero-3-phosphodiester + H2O = an alcohol + sn-glycerol 3-phosphate + H(+)</text>
        <dbReference type="Rhea" id="RHEA:12969"/>
        <dbReference type="ChEBI" id="CHEBI:15377"/>
        <dbReference type="ChEBI" id="CHEBI:15378"/>
        <dbReference type="ChEBI" id="CHEBI:30879"/>
        <dbReference type="ChEBI" id="CHEBI:57597"/>
        <dbReference type="ChEBI" id="CHEBI:83408"/>
        <dbReference type="EC" id="3.1.4.46"/>
    </reaction>
</comment>
<dbReference type="Gene3D" id="3.20.20.190">
    <property type="entry name" value="Phosphatidylinositol (PI) phosphodiesterase"/>
    <property type="match status" value="1"/>
</dbReference>
<dbReference type="InterPro" id="IPR013424">
    <property type="entry name" value="Ice-binding_C"/>
</dbReference>
<comment type="caution">
    <text evidence="9">The sequence shown here is derived from an EMBL/GenBank/DDBJ whole genome shotgun (WGS) entry which is preliminary data.</text>
</comment>
<dbReference type="SUPFAM" id="SSF51695">
    <property type="entry name" value="PLC-like phosphodiesterases"/>
    <property type="match status" value="1"/>
</dbReference>
<organism evidence="9 10">
    <name type="scientific">Sphingomonas jejuensis</name>
    <dbReference type="NCBI Taxonomy" id="904715"/>
    <lineage>
        <taxon>Bacteria</taxon>
        <taxon>Pseudomonadati</taxon>
        <taxon>Pseudomonadota</taxon>
        <taxon>Alphaproteobacteria</taxon>
        <taxon>Sphingomonadales</taxon>
        <taxon>Sphingomonadaceae</taxon>
        <taxon>Sphingomonas</taxon>
    </lineage>
</organism>
<dbReference type="EC" id="3.1.4.46" evidence="2"/>
<evidence type="ECO:0000256" key="4">
    <source>
        <dbReference type="ARBA" id="ARBA00022798"/>
    </source>
</evidence>
<dbReference type="NCBIfam" id="TIGR02595">
    <property type="entry name" value="PEP_CTERM"/>
    <property type="match status" value="1"/>
</dbReference>
<evidence type="ECO:0000313" key="10">
    <source>
        <dbReference type="Proteomes" id="UP000734218"/>
    </source>
</evidence>
<feature type="signal peptide" evidence="7">
    <location>
        <begin position="1"/>
        <end position="24"/>
    </location>
</feature>